<proteinExistence type="predicted"/>
<evidence type="ECO:0000313" key="1">
    <source>
        <dbReference type="EMBL" id="KII69836.1"/>
    </source>
</evidence>
<name>A0A0C2MRH2_THEKT</name>
<sequence length="120" mass="13679">MKSTTNRHYAYDKKWEELFPITQVKSDKHAYFCVPCDRENSCACNGIRNVQAHCRSLVHMRKVKEQNSRKRCAESVGHISPESSVGPPLAECSHDGIDLNVSVSKRDQYGRFISKSTSYL</sequence>
<reference evidence="1 2" key="1">
    <citation type="journal article" date="2014" name="Genome Biol. Evol.">
        <title>The genome of the myxosporean Thelohanellus kitauei shows adaptations to nutrient acquisition within its fish host.</title>
        <authorList>
            <person name="Yang Y."/>
            <person name="Xiong J."/>
            <person name="Zhou Z."/>
            <person name="Huo F."/>
            <person name="Miao W."/>
            <person name="Ran C."/>
            <person name="Liu Y."/>
            <person name="Zhang J."/>
            <person name="Feng J."/>
            <person name="Wang M."/>
            <person name="Wang M."/>
            <person name="Wang L."/>
            <person name="Yao B."/>
        </authorList>
    </citation>
    <scope>NUCLEOTIDE SEQUENCE [LARGE SCALE GENOMIC DNA]</scope>
    <source>
        <strain evidence="1">Wuqing</strain>
    </source>
</reference>
<comment type="caution">
    <text evidence="1">The sequence shown here is derived from an EMBL/GenBank/DDBJ whole genome shotgun (WGS) entry which is preliminary data.</text>
</comment>
<protein>
    <submittedName>
        <fullName evidence="1">Uncharacterized protein</fullName>
    </submittedName>
</protein>
<dbReference type="EMBL" id="JWZT01002267">
    <property type="protein sequence ID" value="KII69836.1"/>
    <property type="molecule type" value="Genomic_DNA"/>
</dbReference>
<organism evidence="1 2">
    <name type="scientific">Thelohanellus kitauei</name>
    <name type="common">Myxosporean</name>
    <dbReference type="NCBI Taxonomy" id="669202"/>
    <lineage>
        <taxon>Eukaryota</taxon>
        <taxon>Metazoa</taxon>
        <taxon>Cnidaria</taxon>
        <taxon>Myxozoa</taxon>
        <taxon>Myxosporea</taxon>
        <taxon>Bivalvulida</taxon>
        <taxon>Platysporina</taxon>
        <taxon>Myxobolidae</taxon>
        <taxon>Thelohanellus</taxon>
    </lineage>
</organism>
<evidence type="ECO:0000313" key="2">
    <source>
        <dbReference type="Proteomes" id="UP000031668"/>
    </source>
</evidence>
<gene>
    <name evidence="1" type="ORF">RF11_13062</name>
</gene>
<dbReference type="Proteomes" id="UP000031668">
    <property type="component" value="Unassembled WGS sequence"/>
</dbReference>
<accession>A0A0C2MRH2</accession>
<dbReference type="AlphaFoldDB" id="A0A0C2MRH2"/>
<keyword evidence="2" id="KW-1185">Reference proteome</keyword>